<keyword evidence="3" id="KW-1185">Reference proteome</keyword>
<reference evidence="2 3" key="1">
    <citation type="journal article" date="2015" name="Nat. Commun.">
        <title>Lucilia cuprina genome unlocks parasitic fly biology to underpin future interventions.</title>
        <authorList>
            <person name="Anstead C.A."/>
            <person name="Korhonen P.K."/>
            <person name="Young N.D."/>
            <person name="Hall R.S."/>
            <person name="Jex A.R."/>
            <person name="Murali S.C."/>
            <person name="Hughes D.S."/>
            <person name="Lee S.F."/>
            <person name="Perry T."/>
            <person name="Stroehlein A.J."/>
            <person name="Ansell B.R."/>
            <person name="Breugelmans B."/>
            <person name="Hofmann A."/>
            <person name="Qu J."/>
            <person name="Dugan S."/>
            <person name="Lee S.L."/>
            <person name="Chao H."/>
            <person name="Dinh H."/>
            <person name="Han Y."/>
            <person name="Doddapaneni H.V."/>
            <person name="Worley K.C."/>
            <person name="Muzny D.M."/>
            <person name="Ioannidis P."/>
            <person name="Waterhouse R.M."/>
            <person name="Zdobnov E.M."/>
            <person name="James P.J."/>
            <person name="Bagnall N.H."/>
            <person name="Kotze A.C."/>
            <person name="Gibbs R.A."/>
            <person name="Richards S."/>
            <person name="Batterham P."/>
            <person name="Gasser R.B."/>
        </authorList>
    </citation>
    <scope>NUCLEOTIDE SEQUENCE [LARGE SCALE GENOMIC DNA]</scope>
    <source>
        <strain evidence="2 3">LS</strain>
        <tissue evidence="2">Full body</tissue>
    </source>
</reference>
<comment type="caution">
    <text evidence="2">The sequence shown here is derived from an EMBL/GenBank/DDBJ whole genome shotgun (WGS) entry which is preliminary data.</text>
</comment>
<name>A0A0L0CH85_LUCCU</name>
<evidence type="ECO:0000256" key="1">
    <source>
        <dbReference type="SAM" id="MobiDB-lite"/>
    </source>
</evidence>
<protein>
    <submittedName>
        <fullName evidence="2">Uncharacterized protein</fullName>
    </submittedName>
</protein>
<dbReference type="AlphaFoldDB" id="A0A0L0CH85"/>
<feature type="region of interest" description="Disordered" evidence="1">
    <location>
        <begin position="92"/>
        <end position="112"/>
    </location>
</feature>
<feature type="region of interest" description="Disordered" evidence="1">
    <location>
        <begin position="140"/>
        <end position="159"/>
    </location>
</feature>
<proteinExistence type="predicted"/>
<evidence type="ECO:0000313" key="3">
    <source>
        <dbReference type="Proteomes" id="UP000037069"/>
    </source>
</evidence>
<gene>
    <name evidence="2" type="ORF">FF38_01025</name>
</gene>
<evidence type="ECO:0000313" key="2">
    <source>
        <dbReference type="EMBL" id="KNC31610.1"/>
    </source>
</evidence>
<organism evidence="2 3">
    <name type="scientific">Lucilia cuprina</name>
    <name type="common">Green bottle fly</name>
    <name type="synonym">Australian sheep blowfly</name>
    <dbReference type="NCBI Taxonomy" id="7375"/>
    <lineage>
        <taxon>Eukaryota</taxon>
        <taxon>Metazoa</taxon>
        <taxon>Ecdysozoa</taxon>
        <taxon>Arthropoda</taxon>
        <taxon>Hexapoda</taxon>
        <taxon>Insecta</taxon>
        <taxon>Pterygota</taxon>
        <taxon>Neoptera</taxon>
        <taxon>Endopterygota</taxon>
        <taxon>Diptera</taxon>
        <taxon>Brachycera</taxon>
        <taxon>Muscomorpha</taxon>
        <taxon>Oestroidea</taxon>
        <taxon>Calliphoridae</taxon>
        <taxon>Luciliinae</taxon>
        <taxon>Lucilia</taxon>
    </lineage>
</organism>
<sequence length="257" mass="28869">MKNEVGEDERGSTGASKEHASIYKLLKANRIKSKLVTKNEVSEVTSAIVKKESNDYDFYFSSAYHDAIVDEKGALETQLNNINIEIKNKTVSNNENVDDDNDAEGNNGDDKMAYDEPGAIDMEGSNDNELAEDVTADTGDETFSFANNDNSPADKEKYPDELNKANRDKRAKLGSCLFSNSLTAYRIEGRWNKHQFSEEEIIWGVIVIFRRGPKKNGREVLAHMKLIYAEFTRYALTSTTNEKVQKIVLSSYTGSTY</sequence>
<accession>A0A0L0CH85</accession>
<dbReference type="Proteomes" id="UP000037069">
    <property type="component" value="Unassembled WGS sequence"/>
</dbReference>
<dbReference type="EMBL" id="JRES01000408">
    <property type="protein sequence ID" value="KNC31610.1"/>
    <property type="molecule type" value="Genomic_DNA"/>
</dbReference>